<dbReference type="RefSeq" id="WP_079702663.1">
    <property type="nucleotide sequence ID" value="NZ_FUYR01000002.1"/>
</dbReference>
<dbReference type="Gene3D" id="3.40.50.720">
    <property type="entry name" value="NAD(P)-binding Rossmann-like Domain"/>
    <property type="match status" value="1"/>
</dbReference>
<proteinExistence type="predicted"/>
<evidence type="ECO:0000313" key="2">
    <source>
        <dbReference type="EMBL" id="SKB65925.1"/>
    </source>
</evidence>
<dbReference type="GO" id="GO:0004029">
    <property type="term" value="F:aldehyde dehydrogenase (NAD+) activity"/>
    <property type="evidence" value="ECO:0007669"/>
    <property type="project" value="TreeGrafter"/>
</dbReference>
<keyword evidence="3" id="KW-1185">Reference proteome</keyword>
<dbReference type="OrthoDB" id="596910at2"/>
<dbReference type="STRING" id="572036.SAMN05661099_2133"/>
<dbReference type="Proteomes" id="UP000189981">
    <property type="component" value="Unassembled WGS sequence"/>
</dbReference>
<dbReference type="Pfam" id="PF01370">
    <property type="entry name" value="Epimerase"/>
    <property type="match status" value="1"/>
</dbReference>
<evidence type="ECO:0000313" key="3">
    <source>
        <dbReference type="Proteomes" id="UP000189981"/>
    </source>
</evidence>
<dbReference type="PANTHER" id="PTHR48079:SF6">
    <property type="entry name" value="NAD(P)-BINDING DOMAIN-CONTAINING PROTEIN-RELATED"/>
    <property type="match status" value="1"/>
</dbReference>
<dbReference type="GO" id="GO:0005737">
    <property type="term" value="C:cytoplasm"/>
    <property type="evidence" value="ECO:0007669"/>
    <property type="project" value="TreeGrafter"/>
</dbReference>
<protein>
    <submittedName>
        <fullName evidence="2">Nucleoside-diphosphate-sugar epimerase</fullName>
    </submittedName>
</protein>
<dbReference type="PANTHER" id="PTHR48079">
    <property type="entry name" value="PROTEIN YEEZ"/>
    <property type="match status" value="1"/>
</dbReference>
<accession>A0A1T5D2J0</accession>
<dbReference type="EMBL" id="FUYR01000002">
    <property type="protein sequence ID" value="SKB65925.1"/>
    <property type="molecule type" value="Genomic_DNA"/>
</dbReference>
<dbReference type="SUPFAM" id="SSF51735">
    <property type="entry name" value="NAD(P)-binding Rossmann-fold domains"/>
    <property type="match status" value="1"/>
</dbReference>
<feature type="domain" description="NAD-dependent epimerase/dehydratase" evidence="1">
    <location>
        <begin position="2"/>
        <end position="225"/>
    </location>
</feature>
<sequence length="323" mass="35603">MVLVTGATGFLGSELVSQLLLKGEKVRAIKRSSSIIPLIIKNEHNIEWVDADLLDYFSLDEALVGIKNVYHCAALVSFAQKDKKQMMKVNVEGTSNLLNASVAHNVDKLLHVSSVAAVGDSKHNDLITEKNHWEFGAGQSSYSVSKYESEMEVFRAAAEGLNTVIVNPSIIIGRNAGSEGSGQLFEAIRKGLPYYPGGSFGYVDVTDVASAMIRLMESDISNERFIISAENWSYRDLFSEIATGLNKKQPAIALQPWMLNVARYGKGILSALSGKPNSLNKDTVRTAFKKQNYSNEKIKKALNLEFRSVRETIAEICKNYNTN</sequence>
<name>A0A1T5D2J0_9SPHI</name>
<dbReference type="InterPro" id="IPR051783">
    <property type="entry name" value="NAD(P)-dependent_oxidoreduct"/>
</dbReference>
<dbReference type="AlphaFoldDB" id="A0A1T5D2J0"/>
<reference evidence="3" key="1">
    <citation type="submission" date="2017-02" db="EMBL/GenBank/DDBJ databases">
        <authorList>
            <person name="Varghese N."/>
            <person name="Submissions S."/>
        </authorList>
    </citation>
    <scope>NUCLEOTIDE SEQUENCE [LARGE SCALE GENOMIC DNA]</scope>
    <source>
        <strain evidence="3">DSM 22385</strain>
    </source>
</reference>
<dbReference type="InterPro" id="IPR036291">
    <property type="entry name" value="NAD(P)-bd_dom_sf"/>
</dbReference>
<evidence type="ECO:0000259" key="1">
    <source>
        <dbReference type="Pfam" id="PF01370"/>
    </source>
</evidence>
<dbReference type="InterPro" id="IPR001509">
    <property type="entry name" value="Epimerase_deHydtase"/>
</dbReference>
<organism evidence="2 3">
    <name type="scientific">Daejeonella lutea</name>
    <dbReference type="NCBI Taxonomy" id="572036"/>
    <lineage>
        <taxon>Bacteria</taxon>
        <taxon>Pseudomonadati</taxon>
        <taxon>Bacteroidota</taxon>
        <taxon>Sphingobacteriia</taxon>
        <taxon>Sphingobacteriales</taxon>
        <taxon>Sphingobacteriaceae</taxon>
        <taxon>Daejeonella</taxon>
    </lineage>
</organism>
<gene>
    <name evidence="2" type="ORF">SAMN05661099_2133</name>
</gene>